<dbReference type="EMBL" id="AYSL01001830">
    <property type="protein sequence ID" value="KTF05368.1"/>
    <property type="molecule type" value="Genomic_DNA"/>
</dbReference>
<evidence type="ECO:0000313" key="1">
    <source>
        <dbReference type="EMBL" id="KTF05368.1"/>
    </source>
</evidence>
<accession>A0A1B6NPX0</accession>
<proteinExistence type="predicted"/>
<protein>
    <submittedName>
        <fullName evidence="1">Uncharacterized protein</fullName>
    </submittedName>
</protein>
<dbReference type="AlphaFoldDB" id="A0A1B6NPX0"/>
<name>A0A1B6NPX0_9ZZZZ</name>
<sequence>MNFFTYPQAVWHFYNVNPVKKCLVILIIPKRLPLRLI</sequence>
<organism evidence="1">
    <name type="scientific">marine sediment metagenome</name>
    <dbReference type="NCBI Taxonomy" id="412755"/>
    <lineage>
        <taxon>unclassified sequences</taxon>
        <taxon>metagenomes</taxon>
        <taxon>ecological metagenomes</taxon>
    </lineage>
</organism>
<reference evidence="1" key="1">
    <citation type="submission" date="2013-11" db="EMBL/GenBank/DDBJ databases">
        <title>Microbial diversity, functional groups and degradation webs in Northern and Southern Mediterranean and Red Sea marine crude oil polluted sites.</title>
        <authorList>
            <person name="Daffonchio D."/>
            <person name="Mapelli F."/>
            <person name="Ferrer M."/>
            <person name="Richter M."/>
            <person name="Cherif A."/>
            <person name="Malkawi H.I."/>
            <person name="Yakimov M.M."/>
            <person name="Abdel-Fattah Y.R."/>
            <person name="Blaghen M."/>
            <person name="Golyshin P.N."/>
            <person name="Kalogerakis N."/>
            <person name="Boon N."/>
            <person name="Magagnini M."/>
            <person name="Fava F."/>
        </authorList>
    </citation>
    <scope>NUCLEOTIDE SEQUENCE</scope>
</reference>
<comment type="caution">
    <text evidence="1">The sequence shown here is derived from an EMBL/GenBank/DDBJ whole genome shotgun (WGS) entry which is preliminary data.</text>
</comment>
<gene>
    <name evidence="1" type="ORF">MGSAQ_003136</name>
</gene>